<evidence type="ECO:0000313" key="1">
    <source>
        <dbReference type="EMBL" id="RCN42122.1"/>
    </source>
</evidence>
<comment type="caution">
    <text evidence="1">The sequence shown here is derived from an EMBL/GenBank/DDBJ whole genome shotgun (WGS) entry which is preliminary data.</text>
</comment>
<dbReference type="PANTHER" id="PTHR47326">
    <property type="entry name" value="TRANSPOSABLE ELEMENT TC3 TRANSPOSASE-LIKE PROTEIN"/>
    <property type="match status" value="1"/>
</dbReference>
<reference evidence="1 2" key="1">
    <citation type="submission" date="2014-10" db="EMBL/GenBank/DDBJ databases">
        <title>Draft genome of the hookworm Ancylostoma caninum.</title>
        <authorList>
            <person name="Mitreva M."/>
        </authorList>
    </citation>
    <scope>NUCLEOTIDE SEQUENCE [LARGE SCALE GENOMIC DNA]</scope>
    <source>
        <strain evidence="1 2">Baltimore</strain>
    </source>
</reference>
<dbReference type="Gene3D" id="3.30.420.10">
    <property type="entry name" value="Ribonuclease H-like superfamily/Ribonuclease H"/>
    <property type="match status" value="1"/>
</dbReference>
<dbReference type="EMBL" id="JOJR01000209">
    <property type="protein sequence ID" value="RCN42122.1"/>
    <property type="molecule type" value="Genomic_DNA"/>
</dbReference>
<evidence type="ECO:0008006" key="3">
    <source>
        <dbReference type="Google" id="ProtNLM"/>
    </source>
</evidence>
<keyword evidence="2" id="KW-1185">Reference proteome</keyword>
<evidence type="ECO:0000313" key="2">
    <source>
        <dbReference type="Proteomes" id="UP000252519"/>
    </source>
</evidence>
<dbReference type="GO" id="GO:0003676">
    <property type="term" value="F:nucleic acid binding"/>
    <property type="evidence" value="ECO:0007669"/>
    <property type="project" value="InterPro"/>
</dbReference>
<dbReference type="InterPro" id="IPR036397">
    <property type="entry name" value="RNaseH_sf"/>
</dbReference>
<dbReference type="PANTHER" id="PTHR47326:SF1">
    <property type="entry name" value="HTH PSQ-TYPE DOMAIN-CONTAINING PROTEIN"/>
    <property type="match status" value="1"/>
</dbReference>
<dbReference type="OrthoDB" id="7951431at2759"/>
<accession>A0A368GCN9</accession>
<name>A0A368GCN9_ANCCA</name>
<dbReference type="STRING" id="29170.A0A368GCN9"/>
<sequence>MDFLAGLGALSRSKTHFGSVQAAVSDPWGKDVWPSNSPGLNPVDFSVWSILEAKLSSSRCDTIGGLKRALKQAWDEITEEQVAGIVNNFLKRWKACGEAKGGHFEHLM</sequence>
<dbReference type="AlphaFoldDB" id="A0A368GCN9"/>
<dbReference type="Proteomes" id="UP000252519">
    <property type="component" value="Unassembled WGS sequence"/>
</dbReference>
<protein>
    <recommendedName>
        <fullName evidence="3">Tc1-like transposase DDE domain-containing protein</fullName>
    </recommendedName>
</protein>
<organism evidence="1 2">
    <name type="scientific">Ancylostoma caninum</name>
    <name type="common">Dog hookworm</name>
    <dbReference type="NCBI Taxonomy" id="29170"/>
    <lineage>
        <taxon>Eukaryota</taxon>
        <taxon>Metazoa</taxon>
        <taxon>Ecdysozoa</taxon>
        <taxon>Nematoda</taxon>
        <taxon>Chromadorea</taxon>
        <taxon>Rhabditida</taxon>
        <taxon>Rhabditina</taxon>
        <taxon>Rhabditomorpha</taxon>
        <taxon>Strongyloidea</taxon>
        <taxon>Ancylostomatidae</taxon>
        <taxon>Ancylostomatinae</taxon>
        <taxon>Ancylostoma</taxon>
    </lineage>
</organism>
<gene>
    <name evidence="1" type="ORF">ANCCAN_11915</name>
</gene>
<proteinExistence type="predicted"/>